<dbReference type="Proteomes" id="UP001558652">
    <property type="component" value="Unassembled WGS sequence"/>
</dbReference>
<keyword evidence="3" id="KW-1185">Reference proteome</keyword>
<evidence type="ECO:0000313" key="2">
    <source>
        <dbReference type="EMBL" id="KAL1117385.1"/>
    </source>
</evidence>
<accession>A0ABD0Y3Y0</accession>
<organism evidence="2 3">
    <name type="scientific">Ranatra chinensis</name>
    <dbReference type="NCBI Taxonomy" id="642074"/>
    <lineage>
        <taxon>Eukaryota</taxon>
        <taxon>Metazoa</taxon>
        <taxon>Ecdysozoa</taxon>
        <taxon>Arthropoda</taxon>
        <taxon>Hexapoda</taxon>
        <taxon>Insecta</taxon>
        <taxon>Pterygota</taxon>
        <taxon>Neoptera</taxon>
        <taxon>Paraneoptera</taxon>
        <taxon>Hemiptera</taxon>
        <taxon>Heteroptera</taxon>
        <taxon>Panheteroptera</taxon>
        <taxon>Nepomorpha</taxon>
        <taxon>Nepidae</taxon>
        <taxon>Ranatrinae</taxon>
        <taxon>Ranatra</taxon>
    </lineage>
</organism>
<proteinExistence type="predicted"/>
<name>A0ABD0Y3Y0_9HEMI</name>
<dbReference type="AlphaFoldDB" id="A0ABD0Y3Y0"/>
<evidence type="ECO:0000256" key="1">
    <source>
        <dbReference type="SAM" id="MobiDB-lite"/>
    </source>
</evidence>
<evidence type="ECO:0000313" key="3">
    <source>
        <dbReference type="Proteomes" id="UP001558652"/>
    </source>
</evidence>
<feature type="region of interest" description="Disordered" evidence="1">
    <location>
        <begin position="109"/>
        <end position="130"/>
    </location>
</feature>
<reference evidence="2 3" key="1">
    <citation type="submission" date="2024-07" db="EMBL/GenBank/DDBJ databases">
        <title>Chromosome-level genome assembly of the water stick insect Ranatra chinensis (Heteroptera: Nepidae).</title>
        <authorList>
            <person name="Liu X."/>
        </authorList>
    </citation>
    <scope>NUCLEOTIDE SEQUENCE [LARGE SCALE GENOMIC DNA]</scope>
    <source>
        <strain evidence="2">Cailab_2021Rc</strain>
        <tissue evidence="2">Muscle</tissue>
    </source>
</reference>
<protein>
    <submittedName>
        <fullName evidence="2">Uncharacterized protein</fullName>
    </submittedName>
</protein>
<dbReference type="EMBL" id="JBFDAA010000016">
    <property type="protein sequence ID" value="KAL1117385.1"/>
    <property type="molecule type" value="Genomic_DNA"/>
</dbReference>
<sequence length="149" mass="16355">MQALEVDLYLSAAWEAITFRPDGTDTFRIDATGVSITLVRYHEGVIPEVRTRYPSLVLLEGSGSVGSDHQDSARHTNEEDTGRICHFDNSRRAGSATLGLGGMMRERRPVAPPSTPEFSTVNHHSTRAPRGTDLEHKRIILTGGVPLSF</sequence>
<gene>
    <name evidence="2" type="ORF">AAG570_004711</name>
</gene>
<comment type="caution">
    <text evidence="2">The sequence shown here is derived from an EMBL/GenBank/DDBJ whole genome shotgun (WGS) entry which is preliminary data.</text>
</comment>